<dbReference type="OrthoDB" id="1601181at2759"/>
<keyword evidence="1" id="KW-0040">ANK repeat</keyword>
<dbReference type="InterPro" id="IPR002110">
    <property type="entry name" value="Ankyrin_rpt"/>
</dbReference>
<reference evidence="3" key="1">
    <citation type="submission" date="2018-11" db="EMBL/GenBank/DDBJ databases">
        <authorList>
            <consortium name="Pathogen Informatics"/>
        </authorList>
    </citation>
    <scope>NUCLEOTIDE SEQUENCE [LARGE SCALE GENOMIC DNA]</scope>
</reference>
<evidence type="ECO:0000259" key="2">
    <source>
        <dbReference type="PROSITE" id="PS50164"/>
    </source>
</evidence>
<dbReference type="SUPFAM" id="SSF48403">
    <property type="entry name" value="Ankyrin repeat"/>
    <property type="match status" value="1"/>
</dbReference>
<sequence length="306" mass="34337">MHVACAYDCLAMVQLLMHYGADPLAEDNHGRTPQSMATGNTQRFLQRMLAKSTKEQRGIIRRLFSCHTAAASTNNSSLMHTIRKKIGGNILSPHVDDGQMRKIRRLTDTQLKAELRKVGIVAGPMCVREEFKLDGVSAFCYLLLDPRRICDDVESLDLKSFVPAIFYVGKGTKARPLAHLIEAKREKAIKSPKTVSNRKLQRIDSIWEHGRGVLCLQINHNVSDDEAFVREAALIEAIKLENLTNVKGGKWRGKSKAWTLPMKAEFGTYQLLRAMGVLKIEGIRPIFPQALPDSLYPFAQKKNAKT</sequence>
<dbReference type="Pfam" id="PF22945">
    <property type="entry name" value="LEM-3_GIY-YIG"/>
    <property type="match status" value="1"/>
</dbReference>
<gene>
    <name evidence="3" type="ORF">HPBE_LOCUS12397</name>
</gene>
<dbReference type="GO" id="GO:0000712">
    <property type="term" value="P:resolution of meiotic recombination intermediates"/>
    <property type="evidence" value="ECO:0007669"/>
    <property type="project" value="TreeGrafter"/>
</dbReference>
<evidence type="ECO:0000256" key="1">
    <source>
        <dbReference type="PROSITE-ProRule" id="PRU00023"/>
    </source>
</evidence>
<dbReference type="CDD" id="cd10454">
    <property type="entry name" value="GIY-YIG_COG3680_Meta"/>
    <property type="match status" value="1"/>
</dbReference>
<name>A0A3P8A6B7_HELPZ</name>
<proteinExistence type="predicted"/>
<dbReference type="PROSITE" id="PS50088">
    <property type="entry name" value="ANK_REPEAT"/>
    <property type="match status" value="1"/>
</dbReference>
<dbReference type="GO" id="GO:0005737">
    <property type="term" value="C:cytoplasm"/>
    <property type="evidence" value="ECO:0007669"/>
    <property type="project" value="TreeGrafter"/>
</dbReference>
<evidence type="ECO:0000313" key="3">
    <source>
        <dbReference type="EMBL" id="VDO92004.1"/>
    </source>
</evidence>
<dbReference type="Gene3D" id="1.25.40.20">
    <property type="entry name" value="Ankyrin repeat-containing domain"/>
    <property type="match status" value="1"/>
</dbReference>
<feature type="repeat" description="ANK" evidence="1">
    <location>
        <begin position="1"/>
        <end position="28"/>
    </location>
</feature>
<feature type="domain" description="GIY-YIG" evidence="2">
    <location>
        <begin position="136"/>
        <end position="246"/>
    </location>
</feature>
<dbReference type="EMBL" id="UZAH01027483">
    <property type="protein sequence ID" value="VDO92004.1"/>
    <property type="molecule type" value="Genomic_DNA"/>
</dbReference>
<dbReference type="GO" id="GO:0000724">
    <property type="term" value="P:double-strand break repair via homologous recombination"/>
    <property type="evidence" value="ECO:0007669"/>
    <property type="project" value="TreeGrafter"/>
</dbReference>
<dbReference type="GO" id="GO:0005654">
    <property type="term" value="C:nucleoplasm"/>
    <property type="evidence" value="ECO:0007669"/>
    <property type="project" value="TreeGrafter"/>
</dbReference>
<dbReference type="InterPro" id="IPR000305">
    <property type="entry name" value="GIY-YIG_endonuc"/>
</dbReference>
<protein>
    <recommendedName>
        <fullName evidence="2">GIY-YIG domain-containing protein</fullName>
    </recommendedName>
</protein>
<dbReference type="PROSITE" id="PS50164">
    <property type="entry name" value="GIY_YIG"/>
    <property type="match status" value="1"/>
</dbReference>
<dbReference type="GO" id="GO:0004520">
    <property type="term" value="F:DNA endonuclease activity"/>
    <property type="evidence" value="ECO:0007669"/>
    <property type="project" value="TreeGrafter"/>
</dbReference>
<organism evidence="3">
    <name type="scientific">Heligmosomoides polygyrus</name>
    <name type="common">Parasitic roundworm</name>
    <dbReference type="NCBI Taxonomy" id="6339"/>
    <lineage>
        <taxon>Eukaryota</taxon>
        <taxon>Metazoa</taxon>
        <taxon>Ecdysozoa</taxon>
        <taxon>Nematoda</taxon>
        <taxon>Chromadorea</taxon>
        <taxon>Rhabditida</taxon>
        <taxon>Rhabditina</taxon>
        <taxon>Rhabditomorpha</taxon>
        <taxon>Strongyloidea</taxon>
        <taxon>Heligmosomidae</taxon>
        <taxon>Heligmosomoides</taxon>
    </lineage>
</organism>
<dbReference type="PANTHER" id="PTHR46427:SF1">
    <property type="entry name" value="ANKYRIN REPEAT AND LEM DOMAIN-CONTAINING PROTEIN 1"/>
    <property type="match status" value="1"/>
</dbReference>
<dbReference type="InterPro" id="IPR034998">
    <property type="entry name" value="ANKLE1"/>
</dbReference>
<dbReference type="InterPro" id="IPR036770">
    <property type="entry name" value="Ankyrin_rpt-contain_sf"/>
</dbReference>
<dbReference type="AlphaFoldDB" id="A0A3P8A6B7"/>
<dbReference type="PANTHER" id="PTHR46427">
    <property type="entry name" value="ANKYRIN REPEAT AND LEM DOMAIN-CONTAINING PROTEIN 1"/>
    <property type="match status" value="1"/>
</dbReference>
<accession>A0A3P8A6B7</accession>